<evidence type="ECO:0000256" key="5">
    <source>
        <dbReference type="ARBA" id="ARBA00022989"/>
    </source>
</evidence>
<feature type="transmembrane region" description="Helical" evidence="7">
    <location>
        <begin position="305"/>
        <end position="324"/>
    </location>
</feature>
<feature type="transmembrane region" description="Helical" evidence="7">
    <location>
        <begin position="270"/>
        <end position="293"/>
    </location>
</feature>
<dbReference type="Pfam" id="PF13440">
    <property type="entry name" value="Polysacc_synt_3"/>
    <property type="match status" value="1"/>
</dbReference>
<evidence type="ECO:0000256" key="4">
    <source>
        <dbReference type="ARBA" id="ARBA00022692"/>
    </source>
</evidence>
<feature type="transmembrane region" description="Helical" evidence="7">
    <location>
        <begin position="160"/>
        <end position="180"/>
    </location>
</feature>
<keyword evidence="4 7" id="KW-0812">Transmembrane</keyword>
<sequence>MFFGGIGSQALGFIFGVILARLLVPADFGALVTIQIFTGLVGYIAGGGMGQALVQARTASNEDYQMVFTLQLIIGIAIYAGFFMLSPFIAHWFDNPLYSSLLRLSALSFVLRPFVNVPNSKLFREMRFKENTFISLFTLLVSSLTSITLAWHGYGVWSLVWGGLAGSIAGMFIVIPVSGWKPGLRLNGPRARELARYGFTASSNDLAVYLRGQTSNFILSHQLGTSAVGLFNKADSLSQMPNGMISGAVYHPVFRALSKEQDNLDKSRYLYFRALSLVVLYGLPFYVGLWWLADPFILVVYGAKWQASAQPLGILALGGLFFAIENQSGAVAAAQNQLGIELRIQLVSWALMALAVYSGLHFGLPGVAWGLLCVYAFNAAAMSWLAQRSLQARWGMLLVALKPALVLNALLFASLLLLDHFIHALMQGKPLIYMLSMAAAGAVTYTLLFLFMPLSGLRDEQATWKRKIGLQPQFQPK</sequence>
<keyword evidence="6 7" id="KW-0472">Membrane</keyword>
<dbReference type="GO" id="GO:0005886">
    <property type="term" value="C:plasma membrane"/>
    <property type="evidence" value="ECO:0007669"/>
    <property type="project" value="UniProtKB-SubCell"/>
</dbReference>
<feature type="transmembrane region" description="Helical" evidence="7">
    <location>
        <begin position="66"/>
        <end position="90"/>
    </location>
</feature>
<evidence type="ECO:0000256" key="2">
    <source>
        <dbReference type="ARBA" id="ARBA00007430"/>
    </source>
</evidence>
<comment type="subcellular location">
    <subcellularLocation>
        <location evidence="1">Cell membrane</location>
        <topology evidence="1">Multi-pass membrane protein</topology>
    </subcellularLocation>
</comment>
<dbReference type="CDD" id="cd13127">
    <property type="entry name" value="MATE_tuaB_like"/>
    <property type="match status" value="1"/>
</dbReference>
<protein>
    <submittedName>
        <fullName evidence="8">Lipopolysaccharide biosynthesis protein</fullName>
    </submittedName>
</protein>
<evidence type="ECO:0000256" key="1">
    <source>
        <dbReference type="ARBA" id="ARBA00004651"/>
    </source>
</evidence>
<keyword evidence="5 7" id="KW-1133">Transmembrane helix</keyword>
<dbReference type="PANTHER" id="PTHR30250:SF10">
    <property type="entry name" value="LIPOPOLYSACCHARIDE BIOSYNTHESIS PROTEIN WZXC"/>
    <property type="match status" value="1"/>
</dbReference>
<proteinExistence type="inferred from homology"/>
<name>A0A512L762_9PROT</name>
<dbReference type="EMBL" id="BKAD01000012">
    <property type="protein sequence ID" value="GEP30292.1"/>
    <property type="molecule type" value="Genomic_DNA"/>
</dbReference>
<comment type="similarity">
    <text evidence="2">Belongs to the polysaccharide synthase family.</text>
</comment>
<evidence type="ECO:0000256" key="7">
    <source>
        <dbReference type="SAM" id="Phobius"/>
    </source>
</evidence>
<evidence type="ECO:0000256" key="6">
    <source>
        <dbReference type="ARBA" id="ARBA00023136"/>
    </source>
</evidence>
<evidence type="ECO:0000256" key="3">
    <source>
        <dbReference type="ARBA" id="ARBA00022475"/>
    </source>
</evidence>
<reference evidence="8 9" key="1">
    <citation type="submission" date="2019-07" db="EMBL/GenBank/DDBJ databases">
        <title>Whole genome shotgun sequence of Thiobacillus plumbophilus NBRC 107929.</title>
        <authorList>
            <person name="Hosoyama A."/>
            <person name="Uohara A."/>
            <person name="Ohji S."/>
            <person name="Ichikawa N."/>
        </authorList>
    </citation>
    <scope>NUCLEOTIDE SEQUENCE [LARGE SCALE GENOMIC DNA]</scope>
    <source>
        <strain evidence="8 9">NBRC 107929</strain>
    </source>
</reference>
<evidence type="ECO:0000313" key="9">
    <source>
        <dbReference type="Proteomes" id="UP000321337"/>
    </source>
</evidence>
<keyword evidence="9" id="KW-1185">Reference proteome</keyword>
<dbReference type="AlphaFoldDB" id="A0A512L762"/>
<keyword evidence="3" id="KW-1003">Cell membrane</keyword>
<evidence type="ECO:0000313" key="8">
    <source>
        <dbReference type="EMBL" id="GEP30292.1"/>
    </source>
</evidence>
<gene>
    <name evidence="8" type="ORF">TPL01_14300</name>
</gene>
<dbReference type="InterPro" id="IPR050833">
    <property type="entry name" value="Poly_Biosynth_Transport"/>
</dbReference>
<comment type="caution">
    <text evidence="8">The sequence shown here is derived from an EMBL/GenBank/DDBJ whole genome shotgun (WGS) entry which is preliminary data.</text>
</comment>
<feature type="transmembrane region" description="Helical" evidence="7">
    <location>
        <begin position="397"/>
        <end position="418"/>
    </location>
</feature>
<feature type="transmembrane region" description="Helical" evidence="7">
    <location>
        <begin position="30"/>
        <end position="54"/>
    </location>
</feature>
<accession>A0A512L762</accession>
<feature type="transmembrane region" description="Helical" evidence="7">
    <location>
        <begin position="136"/>
        <end position="154"/>
    </location>
</feature>
<feature type="transmembrane region" description="Helical" evidence="7">
    <location>
        <begin position="430"/>
        <end position="451"/>
    </location>
</feature>
<feature type="transmembrane region" description="Helical" evidence="7">
    <location>
        <begin position="366"/>
        <end position="385"/>
    </location>
</feature>
<dbReference type="Proteomes" id="UP000321337">
    <property type="component" value="Unassembled WGS sequence"/>
</dbReference>
<organism evidence="8 9">
    <name type="scientific">Sulfuriferula plumbiphila</name>
    <dbReference type="NCBI Taxonomy" id="171865"/>
    <lineage>
        <taxon>Bacteria</taxon>
        <taxon>Pseudomonadati</taxon>
        <taxon>Pseudomonadota</taxon>
        <taxon>Betaproteobacteria</taxon>
        <taxon>Nitrosomonadales</taxon>
        <taxon>Sulfuricellaceae</taxon>
        <taxon>Sulfuriferula</taxon>
    </lineage>
</organism>
<dbReference type="PANTHER" id="PTHR30250">
    <property type="entry name" value="PST FAMILY PREDICTED COLANIC ACID TRANSPORTER"/>
    <property type="match status" value="1"/>
</dbReference>